<dbReference type="PANTHER" id="PTHR30413">
    <property type="entry name" value="INNER MEMBRANE TRANSPORT PERMEASE"/>
    <property type="match status" value="1"/>
</dbReference>
<keyword evidence="7 9" id="KW-1133">Transmembrane helix</keyword>
<dbReference type="GO" id="GO:0140359">
    <property type="term" value="F:ABC-type transporter activity"/>
    <property type="evidence" value="ECO:0007669"/>
    <property type="project" value="InterPro"/>
</dbReference>
<feature type="transmembrane region" description="Helical" evidence="9">
    <location>
        <begin position="94"/>
        <end position="117"/>
    </location>
</feature>
<keyword evidence="8 9" id="KW-0472">Membrane</keyword>
<keyword evidence="4 9" id="KW-1003">Cell membrane</keyword>
<reference evidence="12" key="1">
    <citation type="submission" date="2023-11" db="EMBL/GenBank/DDBJ databases">
        <authorList>
            <person name="Helweg L.P."/>
            <person name="Kiel A."/>
            <person name="Hitz F."/>
            <person name="Ruckert-Reed C."/>
            <person name="Busche T."/>
            <person name="Kaltschmidt B."/>
            <person name="Kaltschmidt C."/>
        </authorList>
    </citation>
    <scope>NUCLEOTIDE SEQUENCE [LARGE SCALE GENOMIC DNA]</scope>
    <source>
        <strain evidence="12">4.1</strain>
    </source>
</reference>
<sequence>MSGNREPIVIDAWDERNLLPIGHRPPISKYLRSLWLRRHFILEDSRARVSSSTRSLLLGNAWLAIRPLLDGLVYLVIFGGLLGSGTGVENFTSYLLIGVFMFQFTIRSMTTGASAVVANKNLLRSFVFPRAALPISAVIRETINTIPVITVMMILIVAIPPHAEITWRWVLFPIVFALQLILNMGIAMTLARAVSQVRDLTNLIGFGARVLLYTSGVFYSLEHFVSHPTVLAVMSANPLYQILEITRQTLLYGTTPDLESWAILAAWAFTVFGAGLIYFWRGEERYGRVQ</sequence>
<evidence type="ECO:0000256" key="3">
    <source>
        <dbReference type="ARBA" id="ARBA00022448"/>
    </source>
</evidence>
<feature type="transmembrane region" description="Helical" evidence="9">
    <location>
        <begin position="138"/>
        <end position="159"/>
    </location>
</feature>
<keyword evidence="3 9" id="KW-0813">Transport</keyword>
<feature type="transmembrane region" description="Helical" evidence="9">
    <location>
        <begin position="56"/>
        <end position="82"/>
    </location>
</feature>
<proteinExistence type="inferred from homology"/>
<evidence type="ECO:0000256" key="5">
    <source>
        <dbReference type="ARBA" id="ARBA00022519"/>
    </source>
</evidence>
<keyword evidence="5" id="KW-0997">Cell inner membrane</keyword>
<evidence type="ECO:0000256" key="2">
    <source>
        <dbReference type="ARBA" id="ARBA00007783"/>
    </source>
</evidence>
<keyword evidence="12" id="KW-1185">Reference proteome</keyword>
<protein>
    <recommendedName>
        <fullName evidence="9">Transport permease protein</fullName>
    </recommendedName>
</protein>
<keyword evidence="6 9" id="KW-0812">Transmembrane</keyword>
<dbReference type="PROSITE" id="PS51012">
    <property type="entry name" value="ABC_TM2"/>
    <property type="match status" value="1"/>
</dbReference>
<accession>A0AAF0Z5X8</accession>
<evidence type="ECO:0000256" key="6">
    <source>
        <dbReference type="ARBA" id="ARBA00022692"/>
    </source>
</evidence>
<comment type="similarity">
    <text evidence="2 9">Belongs to the ABC-2 integral membrane protein family.</text>
</comment>
<dbReference type="Pfam" id="PF01061">
    <property type="entry name" value="ABC2_membrane"/>
    <property type="match status" value="1"/>
</dbReference>
<dbReference type="Proteomes" id="UP001304340">
    <property type="component" value="Chromosome"/>
</dbReference>
<feature type="domain" description="ABC transmembrane type-2" evidence="10">
    <location>
        <begin position="58"/>
        <end position="282"/>
    </location>
</feature>
<dbReference type="KEGG" id="sbil:SANBI_003025"/>
<dbReference type="GO" id="GO:0005886">
    <property type="term" value="C:plasma membrane"/>
    <property type="evidence" value="ECO:0007669"/>
    <property type="project" value="UniProtKB-SubCell"/>
</dbReference>
<evidence type="ECO:0000256" key="7">
    <source>
        <dbReference type="ARBA" id="ARBA00022989"/>
    </source>
</evidence>
<dbReference type="InterPro" id="IPR013525">
    <property type="entry name" value="ABC2_TM"/>
</dbReference>
<evidence type="ECO:0000259" key="10">
    <source>
        <dbReference type="PROSITE" id="PS51012"/>
    </source>
</evidence>
<evidence type="ECO:0000256" key="8">
    <source>
        <dbReference type="ARBA" id="ARBA00023136"/>
    </source>
</evidence>
<dbReference type="AlphaFoldDB" id="A0AAF0Z5X8"/>
<evidence type="ECO:0000256" key="1">
    <source>
        <dbReference type="ARBA" id="ARBA00004429"/>
    </source>
</evidence>
<dbReference type="RefSeq" id="WP_319156458.1">
    <property type="nucleotide sequence ID" value="NZ_CP138359.1"/>
</dbReference>
<evidence type="ECO:0000313" key="12">
    <source>
        <dbReference type="Proteomes" id="UP001304340"/>
    </source>
</evidence>
<feature type="transmembrane region" description="Helical" evidence="9">
    <location>
        <begin position="261"/>
        <end position="280"/>
    </location>
</feature>
<organism evidence="11 12">
    <name type="scientific">Sanguibacter biliveldensis</name>
    <dbReference type="NCBI Taxonomy" id="3030830"/>
    <lineage>
        <taxon>Bacteria</taxon>
        <taxon>Bacillati</taxon>
        <taxon>Actinomycetota</taxon>
        <taxon>Actinomycetes</taxon>
        <taxon>Micrococcales</taxon>
        <taxon>Sanguibacteraceae</taxon>
        <taxon>Sanguibacter</taxon>
    </lineage>
</organism>
<feature type="transmembrane region" description="Helical" evidence="9">
    <location>
        <begin position="171"/>
        <end position="191"/>
    </location>
</feature>
<dbReference type="InterPro" id="IPR047817">
    <property type="entry name" value="ABC2_TM_bact-type"/>
</dbReference>
<evidence type="ECO:0000256" key="9">
    <source>
        <dbReference type="RuleBase" id="RU361157"/>
    </source>
</evidence>
<dbReference type="GO" id="GO:0015920">
    <property type="term" value="P:lipopolysaccharide transport"/>
    <property type="evidence" value="ECO:0007669"/>
    <property type="project" value="TreeGrafter"/>
</dbReference>
<feature type="transmembrane region" description="Helical" evidence="9">
    <location>
        <begin position="203"/>
        <end position="221"/>
    </location>
</feature>
<name>A0AAF0Z5X8_9MICO</name>
<evidence type="ECO:0000313" key="11">
    <source>
        <dbReference type="EMBL" id="WPF81712.1"/>
    </source>
</evidence>
<comment type="subcellular location">
    <subcellularLocation>
        <location evidence="1">Cell inner membrane</location>
        <topology evidence="1">Multi-pass membrane protein</topology>
    </subcellularLocation>
    <subcellularLocation>
        <location evidence="9">Cell membrane</location>
        <topology evidence="9">Multi-pass membrane protein</topology>
    </subcellularLocation>
</comment>
<dbReference type="EMBL" id="CP138359">
    <property type="protein sequence ID" value="WPF81712.1"/>
    <property type="molecule type" value="Genomic_DNA"/>
</dbReference>
<dbReference type="PANTHER" id="PTHR30413:SF8">
    <property type="entry name" value="TRANSPORT PERMEASE PROTEIN"/>
    <property type="match status" value="1"/>
</dbReference>
<gene>
    <name evidence="11" type="ORF">SANBI_003025</name>
</gene>
<evidence type="ECO:0000256" key="4">
    <source>
        <dbReference type="ARBA" id="ARBA00022475"/>
    </source>
</evidence>